<proteinExistence type="predicted"/>
<dbReference type="AlphaFoldDB" id="A0A2N7VAY1"/>
<sequence>FILAGYGGTPDRLQVFRIDVQQGRVAEEFGDGEHTGICWGGMANYVERLTRGVDANVVYTATRQIAEALSAQREAVLGEISEALATAGVTLPPDLSFDVTEHIEPTLPWDAHQADIDFGNLSTQYAVELVELLVNTQSGMQRFARGIPTVGGRTHIGV</sequence>
<accession>A0A2N7VAY1</accession>
<keyword evidence="2" id="KW-1185">Reference proteome</keyword>
<comment type="caution">
    <text evidence="1">The sequence shown here is derived from an EMBL/GenBank/DDBJ whole genome shotgun (WGS) entry which is preliminary data.</text>
</comment>
<evidence type="ECO:0000313" key="1">
    <source>
        <dbReference type="EMBL" id="PMS13119.1"/>
    </source>
</evidence>
<dbReference type="EMBL" id="PNYA01000085">
    <property type="protein sequence ID" value="PMS13119.1"/>
    <property type="molecule type" value="Genomic_DNA"/>
</dbReference>
<organism evidence="1 2">
    <name type="scientific">Trinickia dabaoshanensis</name>
    <dbReference type="NCBI Taxonomy" id="564714"/>
    <lineage>
        <taxon>Bacteria</taxon>
        <taxon>Pseudomonadati</taxon>
        <taxon>Pseudomonadota</taxon>
        <taxon>Betaproteobacteria</taxon>
        <taxon>Burkholderiales</taxon>
        <taxon>Burkholderiaceae</taxon>
        <taxon>Trinickia</taxon>
    </lineage>
</organism>
<gene>
    <name evidence="1" type="ORF">C0Z18_32485</name>
</gene>
<protein>
    <submittedName>
        <fullName evidence="1">Uncharacterized protein</fullName>
    </submittedName>
</protein>
<name>A0A2N7VAY1_9BURK</name>
<reference evidence="1 2" key="1">
    <citation type="submission" date="2018-01" db="EMBL/GenBank/DDBJ databases">
        <title>Whole genome analyses suggest that Burkholderia sensu lato contains two further novel genera in the rhizoxinica-symbiotica group Mycetohabitans gen. nov., and Trinickia gen. nov.: implications for the evolution of diazotrophy and nodulation in the Burkholderiaceae.</title>
        <authorList>
            <person name="Estrada-de los Santos P."/>
            <person name="Palmer M."/>
            <person name="Chavez-Ramirez B."/>
            <person name="Beukes C."/>
            <person name="Steenkamp E.T."/>
            <person name="Hirsch A.M."/>
            <person name="Manyaka P."/>
            <person name="Maluk M."/>
            <person name="Lafos M."/>
            <person name="Crook M."/>
            <person name="Gross E."/>
            <person name="Simon M.F."/>
            <person name="Bueno dos Reis Junior F."/>
            <person name="Poole P.S."/>
            <person name="Venter S.N."/>
            <person name="James E.K."/>
        </authorList>
    </citation>
    <scope>NUCLEOTIDE SEQUENCE [LARGE SCALE GENOMIC DNA]</scope>
    <source>
        <strain evidence="1 2">GIMN1.004</strain>
    </source>
</reference>
<feature type="non-terminal residue" evidence="1">
    <location>
        <position position="158"/>
    </location>
</feature>
<feature type="non-terminal residue" evidence="1">
    <location>
        <position position="1"/>
    </location>
</feature>
<evidence type="ECO:0000313" key="2">
    <source>
        <dbReference type="Proteomes" id="UP000235616"/>
    </source>
</evidence>
<dbReference type="Proteomes" id="UP000235616">
    <property type="component" value="Unassembled WGS sequence"/>
</dbReference>